<proteinExistence type="predicted"/>
<keyword evidence="2" id="KW-1185">Reference proteome</keyword>
<gene>
    <name evidence="1" type="ORF">ACOLOM_LOCUS7848</name>
</gene>
<dbReference type="EMBL" id="CAJVPT010018920">
    <property type="protein sequence ID" value="CAG8637917.1"/>
    <property type="molecule type" value="Genomic_DNA"/>
</dbReference>
<protein>
    <submittedName>
        <fullName evidence="1">6000_t:CDS:1</fullName>
    </submittedName>
</protein>
<sequence>DPALKEIPTPFRTSKYVSRISTSIPGEDFGAVPKETSGYRSLAAYGVSVGAMTSPKRNPSRPWSHRRGEYDGEHKGQSPPFLLLHELKWPESWCNLMASGTWSLGLWIINNRSLEKTSCALELCLLSEIATNTELRGYVTRVHGGHLYKTLDAEDGSSSQVRQICIQSSWTGA</sequence>
<comment type="caution">
    <text evidence="1">The sequence shown here is derived from an EMBL/GenBank/DDBJ whole genome shotgun (WGS) entry which is preliminary data.</text>
</comment>
<name>A0ACA9N7X7_9GLOM</name>
<reference evidence="1" key="1">
    <citation type="submission" date="2021-06" db="EMBL/GenBank/DDBJ databases">
        <authorList>
            <person name="Kallberg Y."/>
            <person name="Tangrot J."/>
            <person name="Rosling A."/>
        </authorList>
    </citation>
    <scope>NUCLEOTIDE SEQUENCE</scope>
    <source>
        <strain evidence="1">CL356</strain>
    </source>
</reference>
<organism evidence="1 2">
    <name type="scientific">Acaulospora colombiana</name>
    <dbReference type="NCBI Taxonomy" id="27376"/>
    <lineage>
        <taxon>Eukaryota</taxon>
        <taxon>Fungi</taxon>
        <taxon>Fungi incertae sedis</taxon>
        <taxon>Mucoromycota</taxon>
        <taxon>Glomeromycotina</taxon>
        <taxon>Glomeromycetes</taxon>
        <taxon>Diversisporales</taxon>
        <taxon>Acaulosporaceae</taxon>
        <taxon>Acaulospora</taxon>
    </lineage>
</organism>
<dbReference type="Proteomes" id="UP000789525">
    <property type="component" value="Unassembled WGS sequence"/>
</dbReference>
<evidence type="ECO:0000313" key="2">
    <source>
        <dbReference type="Proteomes" id="UP000789525"/>
    </source>
</evidence>
<accession>A0ACA9N7X7</accession>
<feature type="non-terminal residue" evidence="1">
    <location>
        <position position="1"/>
    </location>
</feature>
<evidence type="ECO:0000313" key="1">
    <source>
        <dbReference type="EMBL" id="CAG8637917.1"/>
    </source>
</evidence>